<dbReference type="Proteomes" id="UP001317259">
    <property type="component" value="Unassembled WGS sequence"/>
</dbReference>
<evidence type="ECO:0008006" key="3">
    <source>
        <dbReference type="Google" id="ProtNLM"/>
    </source>
</evidence>
<dbReference type="RefSeq" id="WP_242381364.1">
    <property type="nucleotide sequence ID" value="NZ_JAKRKC020000002.1"/>
</dbReference>
<name>A0ABT0G188_9ACTN</name>
<dbReference type="Pfam" id="PF20308">
    <property type="entry name" value="TPR-S"/>
    <property type="match status" value="1"/>
</dbReference>
<gene>
    <name evidence="1" type="ORF">MF672_031555</name>
</gene>
<organism evidence="1 2">
    <name type="scientific">Actinomadura luzonensis</name>
    <dbReference type="NCBI Taxonomy" id="2805427"/>
    <lineage>
        <taxon>Bacteria</taxon>
        <taxon>Bacillati</taxon>
        <taxon>Actinomycetota</taxon>
        <taxon>Actinomycetes</taxon>
        <taxon>Streptosporangiales</taxon>
        <taxon>Thermomonosporaceae</taxon>
        <taxon>Actinomadura</taxon>
    </lineage>
</organism>
<evidence type="ECO:0000313" key="2">
    <source>
        <dbReference type="Proteomes" id="UP001317259"/>
    </source>
</evidence>
<dbReference type="EMBL" id="JAKRKC020000002">
    <property type="protein sequence ID" value="MCK2218294.1"/>
    <property type="molecule type" value="Genomic_DNA"/>
</dbReference>
<comment type="caution">
    <text evidence="1">The sequence shown here is derived from an EMBL/GenBank/DDBJ whole genome shotgun (WGS) entry which is preliminary data.</text>
</comment>
<sequence length="420" mass="47247">MDFDLLWRNVHQPLLEELGFKAVRADGDLGALVIVEMIQRLALADAVIADVSLDNSNVYYEVGVRHAAKRDGCVLIAASWADPLFDLRQMRRLAYPLTDGRCGAAAAEAAKASLRGQLGPLLRGSSPVYEAIPGYPDLDTAQLQPFSAIVRPLYDFEIEAAAIQLTRNDQERAKRTRALVEEYGAQPVVRQSVMLELLKLIQDNLDWTDVLDYIHSLPPEFQQYPPVMEREQLALAKTGKVADSAAALRQLIDRHGPTSERLGLLGGRYKQLMFEARKAAVRREYLSQAIDAYEQGMTMDLNDYYPSSNLPRLYRLRGGRNDMRQADEICKIARVAWQASERRNTGDPWVLPAKLGDAFDRGDVKLARQLVKDIEARGISQHALDTTIQDLKISLAVTRGWRTRSRLRRVLGRLSTPKRE</sequence>
<keyword evidence="2" id="KW-1185">Reference proteome</keyword>
<protein>
    <recommendedName>
        <fullName evidence="3">DUF4071 domain-containing protein</fullName>
    </recommendedName>
</protein>
<proteinExistence type="predicted"/>
<evidence type="ECO:0000313" key="1">
    <source>
        <dbReference type="EMBL" id="MCK2218294.1"/>
    </source>
</evidence>
<dbReference type="InterPro" id="IPR046880">
    <property type="entry name" value="TPR-S"/>
</dbReference>
<accession>A0ABT0G188</accession>
<reference evidence="1 2" key="1">
    <citation type="submission" date="2022-04" db="EMBL/GenBank/DDBJ databases">
        <title>Genome draft of Actinomadura sp. ATCC 31491.</title>
        <authorList>
            <person name="Shi X."/>
            <person name="Du Y."/>
        </authorList>
    </citation>
    <scope>NUCLEOTIDE SEQUENCE [LARGE SCALE GENOMIC DNA]</scope>
    <source>
        <strain evidence="1 2">ATCC 31491</strain>
    </source>
</reference>